<gene>
    <name evidence="1" type="ORF">AVEN_210252_1</name>
</gene>
<evidence type="ECO:0000313" key="2">
    <source>
        <dbReference type="Proteomes" id="UP000499080"/>
    </source>
</evidence>
<comment type="caution">
    <text evidence="1">The sequence shown here is derived from an EMBL/GenBank/DDBJ whole genome shotgun (WGS) entry which is preliminary data.</text>
</comment>
<evidence type="ECO:0000313" key="1">
    <source>
        <dbReference type="EMBL" id="GBM45528.1"/>
    </source>
</evidence>
<proteinExistence type="predicted"/>
<keyword evidence="2" id="KW-1185">Reference proteome</keyword>
<dbReference type="AlphaFoldDB" id="A0A4Y2FYS4"/>
<name>A0A4Y2FYS4_ARAVE</name>
<organism evidence="1 2">
    <name type="scientific">Araneus ventricosus</name>
    <name type="common">Orbweaver spider</name>
    <name type="synonym">Epeira ventricosa</name>
    <dbReference type="NCBI Taxonomy" id="182803"/>
    <lineage>
        <taxon>Eukaryota</taxon>
        <taxon>Metazoa</taxon>
        <taxon>Ecdysozoa</taxon>
        <taxon>Arthropoda</taxon>
        <taxon>Chelicerata</taxon>
        <taxon>Arachnida</taxon>
        <taxon>Araneae</taxon>
        <taxon>Araneomorphae</taxon>
        <taxon>Entelegynae</taxon>
        <taxon>Araneoidea</taxon>
        <taxon>Araneidae</taxon>
        <taxon>Araneus</taxon>
    </lineage>
</organism>
<protein>
    <submittedName>
        <fullName evidence="1">Uncharacterized protein</fullName>
    </submittedName>
</protein>
<reference evidence="1 2" key="1">
    <citation type="journal article" date="2019" name="Sci. Rep.">
        <title>Orb-weaving spider Araneus ventricosus genome elucidates the spidroin gene catalogue.</title>
        <authorList>
            <person name="Kono N."/>
            <person name="Nakamura H."/>
            <person name="Ohtoshi R."/>
            <person name="Moran D.A.P."/>
            <person name="Shinohara A."/>
            <person name="Yoshida Y."/>
            <person name="Fujiwara M."/>
            <person name="Mori M."/>
            <person name="Tomita M."/>
            <person name="Arakawa K."/>
        </authorList>
    </citation>
    <scope>NUCLEOTIDE SEQUENCE [LARGE SCALE GENOMIC DNA]</scope>
</reference>
<accession>A0A4Y2FYS4</accession>
<sequence length="117" mass="12939">MRESHEHSTPDVMQIRYLNIALTIATRSRIPPVSGAIHLILDVPPTADNHSHIYAAPAFIHVNPMRKTNSCDLCRSADYSVISEELRRQLNVPMFTETGPILKTACGKPVAASGRLH</sequence>
<dbReference type="EMBL" id="BGPR01001102">
    <property type="protein sequence ID" value="GBM45528.1"/>
    <property type="molecule type" value="Genomic_DNA"/>
</dbReference>
<dbReference type="Proteomes" id="UP000499080">
    <property type="component" value="Unassembled WGS sequence"/>
</dbReference>